<dbReference type="FunFam" id="1.10.3720.10:FF:000088">
    <property type="entry name" value="Iron(III) ABC transporter, permease protein"/>
    <property type="match status" value="1"/>
</dbReference>
<dbReference type="InterPro" id="IPR000515">
    <property type="entry name" value="MetI-like"/>
</dbReference>
<evidence type="ECO:0000256" key="1">
    <source>
        <dbReference type="ARBA" id="ARBA00004651"/>
    </source>
</evidence>
<feature type="transmembrane region" description="Helical" evidence="7">
    <location>
        <begin position="203"/>
        <end position="225"/>
    </location>
</feature>
<dbReference type="Gene3D" id="1.10.3720.10">
    <property type="entry name" value="MetI-like"/>
    <property type="match status" value="2"/>
</dbReference>
<keyword evidence="2 7" id="KW-0813">Transport</keyword>
<organism evidence="9 10">
    <name type="scientific">Thermoleptolyngbya sichuanensis A183</name>
    <dbReference type="NCBI Taxonomy" id="2737172"/>
    <lineage>
        <taxon>Bacteria</taxon>
        <taxon>Bacillati</taxon>
        <taxon>Cyanobacteriota</taxon>
        <taxon>Cyanophyceae</taxon>
        <taxon>Oculatellales</taxon>
        <taxon>Oculatellaceae</taxon>
        <taxon>Thermoleptolyngbya</taxon>
        <taxon>Thermoleptolyngbya sichuanensis</taxon>
    </lineage>
</organism>
<comment type="similarity">
    <text evidence="7">Belongs to the binding-protein-dependent transport system permease family.</text>
</comment>
<keyword evidence="10" id="KW-1185">Reference proteome</keyword>
<evidence type="ECO:0000259" key="8">
    <source>
        <dbReference type="PROSITE" id="PS50928"/>
    </source>
</evidence>
<sequence length="564" mass="60504">MSFVAKPADIAVSKKLHLSRSKSGLDLWTLAVGAIALLIAAPVLVVAASLFTPAWDVWQHLAATVLGRYVANSLALMLGVGAGVVVLGTGTAWLVTMTQFPGRGILSWALLLPLAFPAYLLAYTYTELLDYYGPVQTGLRSLFGFQSAQDYWFPPIRSLGGAIALLVLTLYPYVYLLARVAFGEQSVCTLEASRSLGCNPWQSFWRVALPLARPAIAAGTALALMETLGDFGTVQYFSVDTFTTGIYRTWFGMGERAAASQLAALLMLFVLALIVLEQWFRRQGRYYQKRGKSYSQSRFRLGGWRSGLAIAACVVPLLLGFLVPAGLLLHMTLRNLNQLTDPRLWGFAKNSFLAAALTAGLAGAIALLLAYGVRLRPNGWMNLSLRTSALGYAIPGSVIAVGVLVPLGAFDNSVDAWMQRTFGISTGLLLSGTIAALVFAYLVRFLAVALNSVESGLERIKPSLDNAARSLGENSLGVLQRVHAPLMGGSLLSAALLVFVDVMKELPATLIVRPFNFDTLAVRVYQLASDERLAESSAAALVIVAVGLVPVILLSQQIAGGDRN</sequence>
<dbReference type="GO" id="GO:0055085">
    <property type="term" value="P:transmembrane transport"/>
    <property type="evidence" value="ECO:0007669"/>
    <property type="project" value="InterPro"/>
</dbReference>
<dbReference type="AlphaFoldDB" id="A0A6M8BJN6"/>
<evidence type="ECO:0000256" key="6">
    <source>
        <dbReference type="ARBA" id="ARBA00023136"/>
    </source>
</evidence>
<keyword evidence="3" id="KW-1003">Cell membrane</keyword>
<name>A0A6M8BJN6_9CYAN</name>
<dbReference type="GO" id="GO:0005886">
    <property type="term" value="C:plasma membrane"/>
    <property type="evidence" value="ECO:0007669"/>
    <property type="project" value="UniProtKB-SubCell"/>
</dbReference>
<dbReference type="EMBL" id="CP053661">
    <property type="protein sequence ID" value="QKD83841.1"/>
    <property type="molecule type" value="Genomic_DNA"/>
</dbReference>
<keyword evidence="4 7" id="KW-0812">Transmembrane</keyword>
<gene>
    <name evidence="9" type="ORF">HPC62_18055</name>
</gene>
<feature type="transmembrane region" description="Helical" evidence="7">
    <location>
        <begin position="258"/>
        <end position="280"/>
    </location>
</feature>
<feature type="transmembrane region" description="Helical" evidence="7">
    <location>
        <begin position="27"/>
        <end position="51"/>
    </location>
</feature>
<reference evidence="9 10" key="1">
    <citation type="submission" date="2020-05" db="EMBL/GenBank/DDBJ databases">
        <title>Complete genome sequence of of a novel Thermoleptolyngbya strain isolated from hot springs of Ganzi, Sichuan China.</title>
        <authorList>
            <person name="Tang J."/>
            <person name="Daroch M."/>
            <person name="Li L."/>
            <person name="Waleron K."/>
            <person name="Waleron M."/>
            <person name="Waleron M."/>
        </authorList>
    </citation>
    <scope>NUCLEOTIDE SEQUENCE [LARGE SCALE GENOMIC DNA]</scope>
    <source>
        <strain evidence="9 10">PKUAC-SCTA183</strain>
    </source>
</reference>
<evidence type="ECO:0000313" key="10">
    <source>
        <dbReference type="Proteomes" id="UP000505210"/>
    </source>
</evidence>
<evidence type="ECO:0000256" key="2">
    <source>
        <dbReference type="ARBA" id="ARBA00022448"/>
    </source>
</evidence>
<dbReference type="Pfam" id="PF00528">
    <property type="entry name" value="BPD_transp_1"/>
    <property type="match status" value="1"/>
</dbReference>
<feature type="domain" description="ABC transmembrane type-1" evidence="8">
    <location>
        <begin position="70"/>
        <end position="277"/>
    </location>
</feature>
<feature type="transmembrane region" description="Helical" evidence="7">
    <location>
        <begin position="537"/>
        <end position="555"/>
    </location>
</feature>
<comment type="subcellular location">
    <subcellularLocation>
        <location evidence="1 7">Cell membrane</location>
        <topology evidence="1 7">Multi-pass membrane protein</topology>
    </subcellularLocation>
</comment>
<feature type="transmembrane region" description="Helical" evidence="7">
    <location>
        <begin position="71"/>
        <end position="93"/>
    </location>
</feature>
<feature type="domain" description="ABC transmembrane type-1" evidence="8">
    <location>
        <begin position="348"/>
        <end position="554"/>
    </location>
</feature>
<dbReference type="PROSITE" id="PS50928">
    <property type="entry name" value="ABC_TM1"/>
    <property type="match status" value="2"/>
</dbReference>
<evidence type="ECO:0000256" key="3">
    <source>
        <dbReference type="ARBA" id="ARBA00022475"/>
    </source>
</evidence>
<dbReference type="Proteomes" id="UP000505210">
    <property type="component" value="Chromosome"/>
</dbReference>
<dbReference type="KEGG" id="theu:HPC62_18055"/>
<protein>
    <submittedName>
        <fullName evidence="9">Iron ABC transporter permease</fullName>
    </submittedName>
</protein>
<feature type="transmembrane region" description="Helical" evidence="7">
    <location>
        <begin position="159"/>
        <end position="182"/>
    </location>
</feature>
<evidence type="ECO:0000256" key="7">
    <source>
        <dbReference type="RuleBase" id="RU363032"/>
    </source>
</evidence>
<dbReference type="PANTHER" id="PTHR30183">
    <property type="entry name" value="MOLYBDENUM TRANSPORT SYSTEM PERMEASE PROTEIN MODB"/>
    <property type="match status" value="1"/>
</dbReference>
<feature type="transmembrane region" description="Helical" evidence="7">
    <location>
        <begin position="351"/>
        <end position="371"/>
    </location>
</feature>
<dbReference type="SUPFAM" id="SSF161098">
    <property type="entry name" value="MetI-like"/>
    <property type="match status" value="2"/>
</dbReference>
<feature type="transmembrane region" description="Helical" evidence="7">
    <location>
        <begin position="422"/>
        <end position="443"/>
    </location>
</feature>
<dbReference type="InterPro" id="IPR035906">
    <property type="entry name" value="MetI-like_sf"/>
</dbReference>
<accession>A0A6M8BJN6</accession>
<evidence type="ECO:0000256" key="4">
    <source>
        <dbReference type="ARBA" id="ARBA00022692"/>
    </source>
</evidence>
<feature type="transmembrane region" description="Helical" evidence="7">
    <location>
        <begin position="105"/>
        <end position="125"/>
    </location>
</feature>
<feature type="transmembrane region" description="Helical" evidence="7">
    <location>
        <begin position="308"/>
        <end position="331"/>
    </location>
</feature>
<evidence type="ECO:0000313" key="9">
    <source>
        <dbReference type="EMBL" id="QKD83841.1"/>
    </source>
</evidence>
<dbReference type="PANTHER" id="PTHR30183:SF2">
    <property type="entry name" value="IRON UTILIZATION PROTEIN"/>
    <property type="match status" value="1"/>
</dbReference>
<dbReference type="RefSeq" id="WP_172357881.1">
    <property type="nucleotide sequence ID" value="NZ_CP053661.1"/>
</dbReference>
<keyword evidence="5 7" id="KW-1133">Transmembrane helix</keyword>
<dbReference type="CDD" id="cd06261">
    <property type="entry name" value="TM_PBP2"/>
    <property type="match status" value="2"/>
</dbReference>
<proteinExistence type="inferred from homology"/>
<evidence type="ECO:0000256" key="5">
    <source>
        <dbReference type="ARBA" id="ARBA00022989"/>
    </source>
</evidence>
<keyword evidence="6 7" id="KW-0472">Membrane</keyword>
<feature type="transmembrane region" description="Helical" evidence="7">
    <location>
        <begin position="392"/>
        <end position="410"/>
    </location>
</feature>